<dbReference type="InterPro" id="IPR036028">
    <property type="entry name" value="SH3-like_dom_sf"/>
</dbReference>
<dbReference type="GO" id="GO:0030027">
    <property type="term" value="C:lamellipodium"/>
    <property type="evidence" value="ECO:0007669"/>
    <property type="project" value="TreeGrafter"/>
</dbReference>
<evidence type="ECO:0000259" key="10">
    <source>
        <dbReference type="PROSITE" id="PS50002"/>
    </source>
</evidence>
<evidence type="ECO:0008006" key="14">
    <source>
        <dbReference type="Google" id="ProtNLM"/>
    </source>
</evidence>
<evidence type="ECO:0000256" key="1">
    <source>
        <dbReference type="ARBA" id="ARBA00004245"/>
    </source>
</evidence>
<evidence type="ECO:0000256" key="7">
    <source>
        <dbReference type="ARBA" id="ARBA00023212"/>
    </source>
</evidence>
<dbReference type="SMART" id="SM00326">
    <property type="entry name" value="SH3"/>
    <property type="match status" value="1"/>
</dbReference>
<dbReference type="GeneID" id="111252107"/>
<dbReference type="PRINTS" id="PR00452">
    <property type="entry name" value="SH3DOMAIN"/>
</dbReference>
<dbReference type="GO" id="GO:0030425">
    <property type="term" value="C:dendrite"/>
    <property type="evidence" value="ECO:0007669"/>
    <property type="project" value="TreeGrafter"/>
</dbReference>
<dbReference type="SUPFAM" id="SSF50044">
    <property type="entry name" value="SH3-domain"/>
    <property type="match status" value="1"/>
</dbReference>
<evidence type="ECO:0000259" key="11">
    <source>
        <dbReference type="PROSITE" id="PS51263"/>
    </source>
</evidence>
<evidence type="ECO:0000256" key="4">
    <source>
        <dbReference type="ARBA" id="ARBA00022490"/>
    </source>
</evidence>
<name>A0A7M7KDP1_VARDE</name>
<dbReference type="SUPFAM" id="SSF55753">
    <property type="entry name" value="Actin depolymerizing proteins"/>
    <property type="match status" value="1"/>
</dbReference>
<dbReference type="GO" id="GO:0098974">
    <property type="term" value="P:postsynaptic actin cytoskeleton organization"/>
    <property type="evidence" value="ECO:0007669"/>
    <property type="project" value="TreeGrafter"/>
</dbReference>
<feature type="compositionally biased region" description="Acidic residues" evidence="9">
    <location>
        <begin position="403"/>
        <end position="413"/>
    </location>
</feature>
<dbReference type="InterPro" id="IPR035717">
    <property type="entry name" value="Drebrin-like_SH3"/>
</dbReference>
<feature type="domain" description="ADF-H" evidence="11">
    <location>
        <begin position="3"/>
        <end position="134"/>
    </location>
</feature>
<keyword evidence="4" id="KW-0963">Cytoplasm</keyword>
<comment type="subcellular location">
    <subcellularLocation>
        <location evidence="1">Cytoplasm</location>
        <location evidence="1">Cytoskeleton</location>
    </subcellularLocation>
</comment>
<keyword evidence="7" id="KW-0206">Cytoskeleton</keyword>
<organism evidence="12 13">
    <name type="scientific">Varroa destructor</name>
    <name type="common">Honeybee mite</name>
    <dbReference type="NCBI Taxonomy" id="109461"/>
    <lineage>
        <taxon>Eukaryota</taxon>
        <taxon>Metazoa</taxon>
        <taxon>Ecdysozoa</taxon>
        <taxon>Arthropoda</taxon>
        <taxon>Chelicerata</taxon>
        <taxon>Arachnida</taxon>
        <taxon>Acari</taxon>
        <taxon>Parasitiformes</taxon>
        <taxon>Mesostigmata</taxon>
        <taxon>Gamasina</taxon>
        <taxon>Dermanyssoidea</taxon>
        <taxon>Varroidae</taxon>
        <taxon>Varroa</taxon>
    </lineage>
</organism>
<evidence type="ECO:0000256" key="8">
    <source>
        <dbReference type="PROSITE-ProRule" id="PRU00192"/>
    </source>
</evidence>
<dbReference type="CTD" id="39520"/>
<feature type="region of interest" description="Disordered" evidence="9">
    <location>
        <begin position="352"/>
        <end position="422"/>
    </location>
</feature>
<dbReference type="AlphaFoldDB" id="A0A7M7KDP1"/>
<dbReference type="OrthoDB" id="5971719at2759"/>
<dbReference type="GO" id="GO:0030427">
    <property type="term" value="C:site of polarized growth"/>
    <property type="evidence" value="ECO:0007669"/>
    <property type="project" value="TreeGrafter"/>
</dbReference>
<dbReference type="CDD" id="cd11960">
    <property type="entry name" value="SH3_Abp1_eu"/>
    <property type="match status" value="1"/>
</dbReference>
<dbReference type="PROSITE" id="PS50002">
    <property type="entry name" value="SH3"/>
    <property type="match status" value="1"/>
</dbReference>
<keyword evidence="5" id="KW-0175">Coiled coil</keyword>
<dbReference type="KEGG" id="vde:111252107"/>
<keyword evidence="3 8" id="KW-0728">SH3 domain</keyword>
<dbReference type="GO" id="GO:0045211">
    <property type="term" value="C:postsynaptic membrane"/>
    <property type="evidence" value="ECO:0007669"/>
    <property type="project" value="TreeGrafter"/>
</dbReference>
<dbReference type="RefSeq" id="XP_022665287.1">
    <property type="nucleotide sequence ID" value="XM_022809552.1"/>
</dbReference>
<dbReference type="GO" id="GO:0005884">
    <property type="term" value="C:actin filament"/>
    <property type="evidence" value="ECO:0007669"/>
    <property type="project" value="TreeGrafter"/>
</dbReference>
<dbReference type="FunFam" id="2.30.30.40:FF:000046">
    <property type="entry name" value="Drebrin-like protein isoform B"/>
    <property type="match status" value="1"/>
</dbReference>
<evidence type="ECO:0000313" key="12">
    <source>
        <dbReference type="EnsemblMetazoa" id="XP_022665287"/>
    </source>
</evidence>
<dbReference type="GO" id="GO:0030833">
    <property type="term" value="P:regulation of actin filament polymerization"/>
    <property type="evidence" value="ECO:0007669"/>
    <property type="project" value="TreeGrafter"/>
</dbReference>
<evidence type="ECO:0000313" key="13">
    <source>
        <dbReference type="Proteomes" id="UP000594260"/>
    </source>
</evidence>
<dbReference type="GO" id="GO:0030864">
    <property type="term" value="C:cortical actin cytoskeleton"/>
    <property type="evidence" value="ECO:0007669"/>
    <property type="project" value="TreeGrafter"/>
</dbReference>
<keyword evidence="6" id="KW-0009">Actin-binding</keyword>
<dbReference type="InParanoid" id="A0A7M7KDP1"/>
<dbReference type="Gene3D" id="3.40.20.10">
    <property type="entry name" value="Severin"/>
    <property type="match status" value="1"/>
</dbReference>
<protein>
    <recommendedName>
        <fullName evidence="14">Drebrin-like protein</fullName>
    </recommendedName>
</protein>
<evidence type="ECO:0000256" key="6">
    <source>
        <dbReference type="ARBA" id="ARBA00023203"/>
    </source>
</evidence>
<dbReference type="InterPro" id="IPR001452">
    <property type="entry name" value="SH3_domain"/>
</dbReference>
<dbReference type="GO" id="GO:0014069">
    <property type="term" value="C:postsynaptic density"/>
    <property type="evidence" value="ECO:0007669"/>
    <property type="project" value="TreeGrafter"/>
</dbReference>
<dbReference type="CDD" id="cd11281">
    <property type="entry name" value="ADF_drebrin_like"/>
    <property type="match status" value="1"/>
</dbReference>
<feature type="domain" description="SH3" evidence="10">
    <location>
        <begin position="472"/>
        <end position="530"/>
    </location>
</feature>
<dbReference type="PANTHER" id="PTHR10829">
    <property type="entry name" value="CORTACTIN AND DREBRIN"/>
    <property type="match status" value="1"/>
</dbReference>
<feature type="region of interest" description="Disordered" evidence="9">
    <location>
        <begin position="179"/>
        <end position="235"/>
    </location>
</feature>
<dbReference type="SMART" id="SM00102">
    <property type="entry name" value="ADF"/>
    <property type="match status" value="1"/>
</dbReference>
<dbReference type="Pfam" id="PF00241">
    <property type="entry name" value="Cofilin_ADF"/>
    <property type="match status" value="1"/>
</dbReference>
<comment type="similarity">
    <text evidence="2">Belongs to the ABP1 family.</text>
</comment>
<reference evidence="12" key="1">
    <citation type="submission" date="2021-01" db="UniProtKB">
        <authorList>
            <consortium name="EnsemblMetazoa"/>
        </authorList>
    </citation>
    <scope>IDENTIFICATION</scope>
</reference>
<sequence>MAAINLSAHQTLLKEAWEDVLSETTDTDWALFGYEGQSYNLTLVSKGSGGLEELQKEFLESAIMYAFCRVTIPPSGIKKNILINWQGEGAPVVRKGCCANHLPDVERFFKGLQLILNARSDEEIEPEVILEKLEKCFASASIQRVSHGNNVDAPPHAVSSAYQRIQPDKDVVSISEREKFWHQQQEDEKRSAREERKALTERQRREKDEQLQREVEAAKAREQKYRDDSKTASTNVTVKRKPVAPVKKLDISMWEKQIQEMGKRGGAAAVDSEPVQKFDKKCSVRQTRALFENRKDSENSILPDVVPSGNVRTVTGTGTPGKIVVPKFESKPIEKTPIIIDKGPATIVENTSATPQMSQERDLKSSAVGHQPPQQTGTQEFSYTKNLLKEERRESVDTGGNYEEQDWEEEPLEEPPSKIPDPLVDAMLEQGLLKAPPESLTSQNTISADPPYTSKTDSAHPDNPGQSNVPIDKGQCARALFDYEAADDTEISFDPNDIITNIDQIDEGWWQGVAPDGTFGLFPANYVELI</sequence>
<dbReference type="InterPro" id="IPR029006">
    <property type="entry name" value="ADF-H/Gelsolin-like_dom_sf"/>
</dbReference>
<accession>A0A7M7KDP1</accession>
<dbReference type="PANTHER" id="PTHR10829:SF25">
    <property type="entry name" value="DREBRIN-LIKE PROTEIN"/>
    <property type="match status" value="1"/>
</dbReference>
<evidence type="ECO:0000256" key="3">
    <source>
        <dbReference type="ARBA" id="ARBA00022443"/>
    </source>
</evidence>
<proteinExistence type="inferred from homology"/>
<dbReference type="InterPro" id="IPR002108">
    <property type="entry name" value="ADF-H"/>
</dbReference>
<dbReference type="GO" id="GO:0051015">
    <property type="term" value="F:actin filament binding"/>
    <property type="evidence" value="ECO:0007669"/>
    <property type="project" value="TreeGrafter"/>
</dbReference>
<feature type="region of interest" description="Disordered" evidence="9">
    <location>
        <begin position="435"/>
        <end position="472"/>
    </location>
</feature>
<dbReference type="PROSITE" id="PS51263">
    <property type="entry name" value="ADF_H"/>
    <property type="match status" value="1"/>
</dbReference>
<dbReference type="Proteomes" id="UP000594260">
    <property type="component" value="Unplaced"/>
</dbReference>
<feature type="compositionally biased region" description="Basic and acidic residues" evidence="9">
    <location>
        <begin position="387"/>
        <end position="396"/>
    </location>
</feature>
<dbReference type="GO" id="GO:0048812">
    <property type="term" value="P:neuron projection morphogenesis"/>
    <property type="evidence" value="ECO:0007669"/>
    <property type="project" value="TreeGrafter"/>
</dbReference>
<dbReference type="GO" id="GO:0045773">
    <property type="term" value="P:positive regulation of axon extension"/>
    <property type="evidence" value="ECO:0007669"/>
    <property type="project" value="TreeGrafter"/>
</dbReference>
<dbReference type="Pfam" id="PF14604">
    <property type="entry name" value="SH3_9"/>
    <property type="match status" value="1"/>
</dbReference>
<evidence type="ECO:0000256" key="5">
    <source>
        <dbReference type="ARBA" id="ARBA00023054"/>
    </source>
</evidence>
<dbReference type="OMA" id="FKEPRGA"/>
<feature type="compositionally biased region" description="Polar residues" evidence="9">
    <location>
        <begin position="372"/>
        <end position="385"/>
    </location>
</feature>
<evidence type="ECO:0000256" key="2">
    <source>
        <dbReference type="ARBA" id="ARBA00011039"/>
    </source>
</evidence>
<feature type="compositionally biased region" description="Basic and acidic residues" evidence="9">
    <location>
        <begin position="179"/>
        <end position="230"/>
    </location>
</feature>
<dbReference type="EnsemblMetazoa" id="XM_022809552">
    <property type="protein sequence ID" value="XP_022665287"/>
    <property type="gene ID" value="LOC111252107"/>
</dbReference>
<dbReference type="Gene3D" id="2.30.30.40">
    <property type="entry name" value="SH3 Domains"/>
    <property type="match status" value="1"/>
</dbReference>
<keyword evidence="13" id="KW-1185">Reference proteome</keyword>
<evidence type="ECO:0000256" key="9">
    <source>
        <dbReference type="SAM" id="MobiDB-lite"/>
    </source>
</evidence>
<dbReference type="FunCoup" id="A0A7M7KDP1">
    <property type="interactions" value="1249"/>
</dbReference>